<gene>
    <name evidence="2" type="ORF">KBTEX_04188</name>
</gene>
<reference evidence="2" key="1">
    <citation type="submission" date="2019-06" db="EMBL/GenBank/DDBJ databases">
        <authorList>
            <person name="Murdoch R.W."/>
            <person name="Fathepure B."/>
        </authorList>
    </citation>
    <scope>NUCLEOTIDE SEQUENCE</scope>
</reference>
<dbReference type="Gene3D" id="2.40.10.220">
    <property type="entry name" value="predicted glycosyltransferase like domains"/>
    <property type="match status" value="1"/>
</dbReference>
<evidence type="ECO:0000259" key="1">
    <source>
        <dbReference type="Pfam" id="PF07238"/>
    </source>
</evidence>
<evidence type="ECO:0000313" key="2">
    <source>
        <dbReference type="EMBL" id="QEA07823.1"/>
    </source>
</evidence>
<sequence length="114" mass="13055">MRDARRRPRDVVGQFFPIHHRETGALVGYLTDVSVDGGMLEAHEPLDSGEVYPLELVLETPVDGTDRIAFDARCVWAHKERNAVFHRVGFELVSEDDTVRRQLRAVAERFRLDP</sequence>
<dbReference type="Pfam" id="PF07238">
    <property type="entry name" value="PilZ"/>
    <property type="match status" value="1"/>
</dbReference>
<organism evidence="2">
    <name type="scientific">uncultured organism</name>
    <dbReference type="NCBI Taxonomy" id="155900"/>
    <lineage>
        <taxon>unclassified sequences</taxon>
        <taxon>environmental samples</taxon>
    </lineage>
</organism>
<dbReference type="EMBL" id="MN079393">
    <property type="protein sequence ID" value="QEA07823.1"/>
    <property type="molecule type" value="Genomic_DNA"/>
</dbReference>
<dbReference type="GO" id="GO:0035438">
    <property type="term" value="F:cyclic-di-GMP binding"/>
    <property type="evidence" value="ECO:0007669"/>
    <property type="project" value="InterPro"/>
</dbReference>
<name>A0A5B8RIF6_9ZZZZ</name>
<dbReference type="SUPFAM" id="SSF141371">
    <property type="entry name" value="PilZ domain-like"/>
    <property type="match status" value="1"/>
</dbReference>
<protein>
    <recommendedName>
        <fullName evidence="1">PilZ domain-containing protein</fullName>
    </recommendedName>
</protein>
<dbReference type="InterPro" id="IPR009875">
    <property type="entry name" value="PilZ_domain"/>
</dbReference>
<accession>A0A5B8RIF6</accession>
<proteinExistence type="predicted"/>
<dbReference type="AlphaFoldDB" id="A0A5B8RIF6"/>
<feature type="domain" description="PilZ" evidence="1">
    <location>
        <begin position="20"/>
        <end position="105"/>
    </location>
</feature>